<evidence type="ECO:0000256" key="1">
    <source>
        <dbReference type="SAM" id="MobiDB-lite"/>
    </source>
</evidence>
<dbReference type="Proteomes" id="UP000000763">
    <property type="component" value="Chromosome 10"/>
</dbReference>
<reference evidence="3" key="2">
    <citation type="journal article" date="2008" name="Nucleic Acids Res.">
        <title>The rice annotation project database (RAP-DB): 2008 update.</title>
        <authorList>
            <consortium name="The rice annotation project (RAP)"/>
        </authorList>
    </citation>
    <scope>GENOME REANNOTATION</scope>
    <source>
        <strain evidence="3">cv. Nipponbare</strain>
    </source>
</reference>
<sequence>MAANARWWMRRWWQPRVDPAAAAPSAPSRLPPTADPAPVALLSVAASGSGSGGGDYGLIRRRQLPLSLLASLPQQIRRWWQRQRQPQVDPAAVAPSVSSRLPPTADSVVAAMSAAATSGSGGGRGWIQWRPRGWIRCGREVRGRGGGGEGGERGGVGEREICGGGGKYG</sequence>
<proteinExistence type="predicted"/>
<dbReference type="EMBL" id="AC113948">
    <property type="protein sequence ID" value="AAM94532.1"/>
    <property type="molecule type" value="Genomic_DNA"/>
</dbReference>
<name>Q8LMI6_ORYSJ</name>
<dbReference type="AlphaFoldDB" id="Q8LMI6"/>
<feature type="compositionally biased region" description="Basic and acidic residues" evidence="1">
    <location>
        <begin position="150"/>
        <end position="161"/>
    </location>
</feature>
<evidence type="ECO:0000313" key="3">
    <source>
        <dbReference type="Proteomes" id="UP000000763"/>
    </source>
</evidence>
<organism evidence="2 3">
    <name type="scientific">Oryza sativa subsp. japonica</name>
    <name type="common">Rice</name>
    <dbReference type="NCBI Taxonomy" id="39947"/>
    <lineage>
        <taxon>Eukaryota</taxon>
        <taxon>Viridiplantae</taxon>
        <taxon>Streptophyta</taxon>
        <taxon>Embryophyta</taxon>
        <taxon>Tracheophyta</taxon>
        <taxon>Spermatophyta</taxon>
        <taxon>Magnoliopsida</taxon>
        <taxon>Liliopsida</taxon>
        <taxon>Poales</taxon>
        <taxon>Poaceae</taxon>
        <taxon>BOP clade</taxon>
        <taxon>Oryzoideae</taxon>
        <taxon>Oryzeae</taxon>
        <taxon>Oryzinae</taxon>
        <taxon>Oryza</taxon>
        <taxon>Oryza sativa</taxon>
    </lineage>
</organism>
<evidence type="ECO:0000313" key="2">
    <source>
        <dbReference type="EMBL" id="AAM94532.1"/>
    </source>
</evidence>
<reference evidence="3" key="1">
    <citation type="journal article" date="2005" name="Nature">
        <title>The map-based sequence of the rice genome.</title>
        <authorList>
            <consortium name="International rice genome sequencing project (IRGSP)"/>
            <person name="Matsumoto T."/>
            <person name="Wu J."/>
            <person name="Kanamori H."/>
            <person name="Katayose Y."/>
            <person name="Fujisawa M."/>
            <person name="Namiki N."/>
            <person name="Mizuno H."/>
            <person name="Yamamoto K."/>
            <person name="Antonio B.A."/>
            <person name="Baba T."/>
            <person name="Sakata K."/>
            <person name="Nagamura Y."/>
            <person name="Aoki H."/>
            <person name="Arikawa K."/>
            <person name="Arita K."/>
            <person name="Bito T."/>
            <person name="Chiden Y."/>
            <person name="Fujitsuka N."/>
            <person name="Fukunaka R."/>
            <person name="Hamada M."/>
            <person name="Harada C."/>
            <person name="Hayashi A."/>
            <person name="Hijishita S."/>
            <person name="Honda M."/>
            <person name="Hosokawa S."/>
            <person name="Ichikawa Y."/>
            <person name="Idonuma A."/>
            <person name="Iijima M."/>
            <person name="Ikeda M."/>
            <person name="Ikeno M."/>
            <person name="Ito K."/>
            <person name="Ito S."/>
            <person name="Ito T."/>
            <person name="Ito Y."/>
            <person name="Ito Y."/>
            <person name="Iwabuchi A."/>
            <person name="Kamiya K."/>
            <person name="Karasawa W."/>
            <person name="Kurita K."/>
            <person name="Katagiri S."/>
            <person name="Kikuta A."/>
            <person name="Kobayashi H."/>
            <person name="Kobayashi N."/>
            <person name="Machita K."/>
            <person name="Maehara T."/>
            <person name="Masukawa M."/>
            <person name="Mizubayashi T."/>
            <person name="Mukai Y."/>
            <person name="Nagasaki H."/>
            <person name="Nagata Y."/>
            <person name="Naito S."/>
            <person name="Nakashima M."/>
            <person name="Nakama Y."/>
            <person name="Nakamichi Y."/>
            <person name="Nakamura M."/>
            <person name="Meguro A."/>
            <person name="Negishi M."/>
            <person name="Ohta I."/>
            <person name="Ohta T."/>
            <person name="Okamoto M."/>
            <person name="Ono N."/>
            <person name="Saji S."/>
            <person name="Sakaguchi M."/>
            <person name="Sakai K."/>
            <person name="Shibata M."/>
            <person name="Shimokawa T."/>
            <person name="Song J."/>
            <person name="Takazaki Y."/>
            <person name="Terasawa K."/>
            <person name="Tsugane M."/>
            <person name="Tsuji K."/>
            <person name="Ueda S."/>
            <person name="Waki K."/>
            <person name="Yamagata H."/>
            <person name="Yamamoto M."/>
            <person name="Yamamoto S."/>
            <person name="Yamane H."/>
            <person name="Yoshiki S."/>
            <person name="Yoshihara R."/>
            <person name="Yukawa K."/>
            <person name="Zhong H."/>
            <person name="Yano M."/>
            <person name="Yuan Q."/>
            <person name="Ouyang S."/>
            <person name="Liu J."/>
            <person name="Jones K.M."/>
            <person name="Gansberger K."/>
            <person name="Moffat K."/>
            <person name="Hill J."/>
            <person name="Bera J."/>
            <person name="Fadrosh D."/>
            <person name="Jin S."/>
            <person name="Johri S."/>
            <person name="Kim M."/>
            <person name="Overton L."/>
            <person name="Reardon M."/>
            <person name="Tsitrin T."/>
            <person name="Vuong H."/>
            <person name="Weaver B."/>
            <person name="Ciecko A."/>
            <person name="Tallon L."/>
            <person name="Jackson J."/>
            <person name="Pai G."/>
            <person name="Aken S.V."/>
            <person name="Utterback T."/>
            <person name="Reidmuller S."/>
            <person name="Feldblyum T."/>
            <person name="Hsiao J."/>
            <person name="Zismann V."/>
            <person name="Iobst S."/>
            <person name="de Vazeille A.R."/>
            <person name="Buell C.R."/>
            <person name="Ying K."/>
            <person name="Li Y."/>
            <person name="Lu T."/>
            <person name="Huang Y."/>
            <person name="Zhao Q."/>
            <person name="Feng Q."/>
            <person name="Zhang L."/>
            <person name="Zhu J."/>
            <person name="Weng Q."/>
            <person name="Mu J."/>
            <person name="Lu Y."/>
            <person name="Fan D."/>
            <person name="Liu Y."/>
            <person name="Guan J."/>
            <person name="Zhang Y."/>
            <person name="Yu S."/>
            <person name="Liu X."/>
            <person name="Zhang Y."/>
            <person name="Hong G."/>
            <person name="Han B."/>
            <person name="Choisne N."/>
            <person name="Demange N."/>
            <person name="Orjeda G."/>
            <person name="Samain S."/>
            <person name="Cattolico L."/>
            <person name="Pelletier E."/>
            <person name="Couloux A."/>
            <person name="Segurens B."/>
            <person name="Wincker P."/>
            <person name="D'Hont A."/>
            <person name="Scarpelli C."/>
            <person name="Weissenbach J."/>
            <person name="Salanoubat M."/>
            <person name="Quetier F."/>
            <person name="Yu Y."/>
            <person name="Kim H.R."/>
            <person name="Rambo T."/>
            <person name="Currie J."/>
            <person name="Collura K."/>
            <person name="Luo M."/>
            <person name="Yang T."/>
            <person name="Ammiraju J.S.S."/>
            <person name="Engler F."/>
            <person name="Soderlund C."/>
            <person name="Wing R.A."/>
            <person name="Palmer L.E."/>
            <person name="de la Bastide M."/>
            <person name="Spiegel L."/>
            <person name="Nascimento L."/>
            <person name="Zutavern T."/>
            <person name="O'Shaughnessy A."/>
            <person name="Dike S."/>
            <person name="Dedhia N."/>
            <person name="Preston R."/>
            <person name="Balija V."/>
            <person name="McCombie W.R."/>
            <person name="Chow T."/>
            <person name="Chen H."/>
            <person name="Chung M."/>
            <person name="Chen C."/>
            <person name="Shaw J."/>
            <person name="Wu H."/>
            <person name="Hsiao K."/>
            <person name="Chao Y."/>
            <person name="Chu M."/>
            <person name="Cheng C."/>
            <person name="Hour A."/>
            <person name="Lee P."/>
            <person name="Lin S."/>
            <person name="Lin Y."/>
            <person name="Liou J."/>
            <person name="Liu S."/>
            <person name="Hsing Y."/>
            <person name="Raghuvanshi S."/>
            <person name="Mohanty A."/>
            <person name="Bharti A.K."/>
            <person name="Gaur A."/>
            <person name="Gupta V."/>
            <person name="Kumar D."/>
            <person name="Ravi V."/>
            <person name="Vij S."/>
            <person name="Kapur A."/>
            <person name="Khurana P."/>
            <person name="Khurana P."/>
            <person name="Khurana J.P."/>
            <person name="Tyagi A.K."/>
            <person name="Gaikwad K."/>
            <person name="Singh A."/>
            <person name="Dalal V."/>
            <person name="Srivastava S."/>
            <person name="Dixit A."/>
            <person name="Pal A.K."/>
            <person name="Ghazi I.A."/>
            <person name="Yadav M."/>
            <person name="Pandit A."/>
            <person name="Bhargava A."/>
            <person name="Sureshbabu K."/>
            <person name="Batra K."/>
            <person name="Sharma T.R."/>
            <person name="Mohapatra T."/>
            <person name="Singh N.K."/>
            <person name="Messing J."/>
            <person name="Nelson A.B."/>
            <person name="Fuks G."/>
            <person name="Kavchok S."/>
            <person name="Keizer G."/>
            <person name="Linton E."/>
            <person name="Llaca V."/>
            <person name="Song R."/>
            <person name="Tanyolac B."/>
            <person name="Young S."/>
            <person name="Ho-Il K."/>
            <person name="Hahn J.H."/>
            <person name="Sangsakoo G."/>
            <person name="Vanavichit A."/>
            <person name="de Mattos Luiz.A.T."/>
            <person name="Zimmer P.D."/>
            <person name="Malone G."/>
            <person name="Dellagostin O."/>
            <person name="de Oliveira A.C."/>
            <person name="Bevan M."/>
            <person name="Bancroft I."/>
            <person name="Minx P."/>
            <person name="Cordum H."/>
            <person name="Wilson R."/>
            <person name="Cheng Z."/>
            <person name="Jin W."/>
            <person name="Jiang J."/>
            <person name="Leong S.A."/>
            <person name="Iwama H."/>
            <person name="Gojobori T."/>
            <person name="Itoh T."/>
            <person name="Niimura Y."/>
            <person name="Fujii Y."/>
            <person name="Habara T."/>
            <person name="Sakai H."/>
            <person name="Sato Y."/>
            <person name="Wilson G."/>
            <person name="Kumar K."/>
            <person name="McCouch S."/>
            <person name="Juretic N."/>
            <person name="Hoen D."/>
            <person name="Wright S."/>
            <person name="Bruskiewich R."/>
            <person name="Bureau T."/>
            <person name="Miyao A."/>
            <person name="Hirochika H."/>
            <person name="Nishikawa T."/>
            <person name="Kadowaki K."/>
            <person name="Sugiura M."/>
            <person name="Burr B."/>
            <person name="Sasaki T."/>
        </authorList>
    </citation>
    <scope>NUCLEOTIDE SEQUENCE [LARGE SCALE GENOMIC DNA]</scope>
    <source>
        <strain evidence="3">cv. Nipponbare</strain>
    </source>
</reference>
<feature type="region of interest" description="Disordered" evidence="1">
    <location>
        <begin position="143"/>
        <end position="169"/>
    </location>
</feature>
<accession>Q8LMI6</accession>
<protein>
    <submittedName>
        <fullName evidence="2">Uncharacterized protein</fullName>
    </submittedName>
</protein>
<gene>
    <name evidence="2" type="primary">OSJNBb0038A07.32</name>
</gene>